<accession>A0A8H3EP39</accession>
<dbReference type="EMBL" id="CAJPDR010000022">
    <property type="protein sequence ID" value="CAF9907622.1"/>
    <property type="molecule type" value="Genomic_DNA"/>
</dbReference>
<organism evidence="2 3">
    <name type="scientific">Alectoria fallacina</name>
    <dbReference type="NCBI Taxonomy" id="1903189"/>
    <lineage>
        <taxon>Eukaryota</taxon>
        <taxon>Fungi</taxon>
        <taxon>Dikarya</taxon>
        <taxon>Ascomycota</taxon>
        <taxon>Pezizomycotina</taxon>
        <taxon>Lecanoromycetes</taxon>
        <taxon>OSLEUM clade</taxon>
        <taxon>Lecanoromycetidae</taxon>
        <taxon>Lecanorales</taxon>
        <taxon>Lecanorineae</taxon>
        <taxon>Parmeliaceae</taxon>
        <taxon>Alectoria</taxon>
    </lineage>
</organism>
<evidence type="ECO:0000313" key="3">
    <source>
        <dbReference type="Proteomes" id="UP000664203"/>
    </source>
</evidence>
<dbReference type="PANTHER" id="PTHR21521:SF0">
    <property type="entry name" value="AMUN, ISOFORM A"/>
    <property type="match status" value="1"/>
</dbReference>
<keyword evidence="3" id="KW-1185">Reference proteome</keyword>
<evidence type="ECO:0000313" key="2">
    <source>
        <dbReference type="EMBL" id="CAF9907622.1"/>
    </source>
</evidence>
<reference evidence="2" key="1">
    <citation type="submission" date="2021-03" db="EMBL/GenBank/DDBJ databases">
        <authorList>
            <person name="Tagirdzhanova G."/>
        </authorList>
    </citation>
    <scope>NUCLEOTIDE SEQUENCE</scope>
</reference>
<protein>
    <submittedName>
        <fullName evidence="2">Uncharacterized protein</fullName>
    </submittedName>
</protein>
<dbReference type="AlphaFoldDB" id="A0A8H3EP39"/>
<sequence length="262" mass="29608">MKAADTPAEITLDTIHAHLLSYHSHVPEKIQGLEELRLNTIPETLVQRKKEGGSFLEKTELKSLVEWKLKHGTYRPNLAKLVASNSVKDVRDTTKNAFEIYEANMEDYGKSITVLNKLKGIGPATSSLLLSCYDPFKVPFFSDELYRYVHWEEAKSKGWDRKISYTIKEYRALFERVAELQERLKRDSGKEVSAIDIEKAAYVLGKDALRSSSQFPLDTEDAEGDKALRPPSPKKRRKATPESQKIDPDSNIAALKNAVAKA</sequence>
<feature type="region of interest" description="Disordered" evidence="1">
    <location>
        <begin position="214"/>
        <end position="252"/>
    </location>
</feature>
<dbReference type="PANTHER" id="PTHR21521">
    <property type="entry name" value="AMUN, ISOFORM A"/>
    <property type="match status" value="1"/>
</dbReference>
<evidence type="ECO:0000256" key="1">
    <source>
        <dbReference type="SAM" id="MobiDB-lite"/>
    </source>
</evidence>
<name>A0A8H3EP39_9LECA</name>
<dbReference type="Proteomes" id="UP000664203">
    <property type="component" value="Unassembled WGS sequence"/>
</dbReference>
<proteinExistence type="predicted"/>
<gene>
    <name evidence="2" type="ORF">ALECFALPRED_003554</name>
</gene>
<dbReference type="OrthoDB" id="8249012at2759"/>
<comment type="caution">
    <text evidence="2">The sequence shown here is derived from an EMBL/GenBank/DDBJ whole genome shotgun (WGS) entry which is preliminary data.</text>
</comment>